<evidence type="ECO:0000256" key="1">
    <source>
        <dbReference type="SAM" id="Phobius"/>
    </source>
</evidence>
<evidence type="ECO:0000313" key="2">
    <source>
        <dbReference type="EMBL" id="QJA84591.1"/>
    </source>
</evidence>
<keyword evidence="1" id="KW-1133">Transmembrane helix</keyword>
<dbReference type="EMBL" id="MT142532">
    <property type="protein sequence ID" value="QJA84591.1"/>
    <property type="molecule type" value="Genomic_DNA"/>
</dbReference>
<protein>
    <submittedName>
        <fullName evidence="2">Uncharacterized protein</fullName>
    </submittedName>
</protein>
<name>A0A6M3KST3_9ZZZZ</name>
<reference evidence="2" key="1">
    <citation type="submission" date="2020-03" db="EMBL/GenBank/DDBJ databases">
        <title>The deep terrestrial virosphere.</title>
        <authorList>
            <person name="Holmfeldt K."/>
            <person name="Nilsson E."/>
            <person name="Simone D."/>
            <person name="Lopez-Fernandez M."/>
            <person name="Wu X."/>
            <person name="de Brujin I."/>
            <person name="Lundin D."/>
            <person name="Andersson A."/>
            <person name="Bertilsson S."/>
            <person name="Dopson M."/>
        </authorList>
    </citation>
    <scope>NUCLEOTIDE SEQUENCE</scope>
    <source>
        <strain evidence="2">MM415A00178</strain>
    </source>
</reference>
<proteinExistence type="predicted"/>
<organism evidence="2">
    <name type="scientific">viral metagenome</name>
    <dbReference type="NCBI Taxonomy" id="1070528"/>
    <lineage>
        <taxon>unclassified sequences</taxon>
        <taxon>metagenomes</taxon>
        <taxon>organismal metagenomes</taxon>
    </lineage>
</organism>
<sequence>MTTNDDTIRALAIEAVAAMQRRDLPDPEWRARVSEALDRLIEAAGSGEGMIFPISLLPAAFDTYRIGFARDVAFANVATATVGAELPMFPVLGVVLPDPHQAEILGPVVGLVAVDVVDALRPGQPAADHPLHGQSMLCHVAIADRRIGIDLNSDVSSVDVTGANRGNAAIGGPSLCAGSGGNAARRRAVVCPIPYLAGDPLEDLSAAIADDVDPAFRFGPSPWRGPLHLYCTLLAACVVLIALVPRLRLLRHPAANLALVLPFHVVKPITFAYPGQAK</sequence>
<dbReference type="AlphaFoldDB" id="A0A6M3KST3"/>
<feature type="transmembrane region" description="Helical" evidence="1">
    <location>
        <begin position="227"/>
        <end position="244"/>
    </location>
</feature>
<keyword evidence="1" id="KW-0812">Transmembrane</keyword>
<gene>
    <name evidence="2" type="ORF">MM415A00178_0001</name>
</gene>
<keyword evidence="1" id="KW-0472">Membrane</keyword>
<accession>A0A6M3KST3</accession>